<gene>
    <name evidence="4" type="ORF">CHH28_06700</name>
</gene>
<dbReference type="SUPFAM" id="SSF55811">
    <property type="entry name" value="Nudix"/>
    <property type="match status" value="1"/>
</dbReference>
<dbReference type="RefSeq" id="WP_094059582.1">
    <property type="nucleotide sequence ID" value="NZ_CP022530.1"/>
</dbReference>
<dbReference type="AlphaFoldDB" id="A0A222FHC5"/>
<protein>
    <submittedName>
        <fullName evidence="4">NUDIX pyrophosphatase</fullName>
    </submittedName>
</protein>
<evidence type="ECO:0000313" key="4">
    <source>
        <dbReference type="EMBL" id="ASP38388.1"/>
    </source>
</evidence>
<comment type="cofactor">
    <cofactor evidence="1">
        <name>Mg(2+)</name>
        <dbReference type="ChEBI" id="CHEBI:18420"/>
    </cofactor>
</comment>
<dbReference type="GO" id="GO:0006167">
    <property type="term" value="P:AMP biosynthetic process"/>
    <property type="evidence" value="ECO:0007669"/>
    <property type="project" value="TreeGrafter"/>
</dbReference>
<evidence type="ECO:0000256" key="1">
    <source>
        <dbReference type="ARBA" id="ARBA00001946"/>
    </source>
</evidence>
<proteinExistence type="predicted"/>
<dbReference type="PANTHER" id="PTHR21340:SF0">
    <property type="entry name" value="BIS(5'-NUCLEOSYL)-TETRAPHOSPHATASE [ASYMMETRICAL]"/>
    <property type="match status" value="1"/>
</dbReference>
<dbReference type="OrthoDB" id="9761969at2"/>
<dbReference type="PROSITE" id="PS00893">
    <property type="entry name" value="NUDIX_BOX"/>
    <property type="match status" value="1"/>
</dbReference>
<reference evidence="4 5" key="1">
    <citation type="submission" date="2017-07" db="EMBL/GenBank/DDBJ databases">
        <title>Annotated genome sequence of Bacterioplanes sanyensis isolated from Red Sea.</title>
        <authorList>
            <person name="Rehman Z.U."/>
        </authorList>
    </citation>
    <scope>NUCLEOTIDE SEQUENCE [LARGE SCALE GENOMIC DNA]</scope>
    <source>
        <strain evidence="4 5">NV9</strain>
    </source>
</reference>
<dbReference type="EMBL" id="CP022530">
    <property type="protein sequence ID" value="ASP38388.1"/>
    <property type="molecule type" value="Genomic_DNA"/>
</dbReference>
<organism evidence="4 5">
    <name type="scientific">Bacterioplanes sanyensis</name>
    <dbReference type="NCBI Taxonomy" id="1249553"/>
    <lineage>
        <taxon>Bacteria</taxon>
        <taxon>Pseudomonadati</taxon>
        <taxon>Pseudomonadota</taxon>
        <taxon>Gammaproteobacteria</taxon>
        <taxon>Oceanospirillales</taxon>
        <taxon>Oceanospirillaceae</taxon>
        <taxon>Bacterioplanes</taxon>
    </lineage>
</organism>
<dbReference type="Pfam" id="PF00293">
    <property type="entry name" value="NUDIX"/>
    <property type="match status" value="1"/>
</dbReference>
<name>A0A222FHC5_9GAMM</name>
<feature type="domain" description="Nudix hydrolase" evidence="3">
    <location>
        <begin position="1"/>
        <end position="138"/>
    </location>
</feature>
<accession>A0A222FHC5</accession>
<dbReference type="Gene3D" id="3.90.79.10">
    <property type="entry name" value="Nucleoside Triphosphate Pyrophosphohydrolase"/>
    <property type="match status" value="1"/>
</dbReference>
<dbReference type="GO" id="GO:0006754">
    <property type="term" value="P:ATP biosynthetic process"/>
    <property type="evidence" value="ECO:0007669"/>
    <property type="project" value="TreeGrafter"/>
</dbReference>
<dbReference type="Proteomes" id="UP000202440">
    <property type="component" value="Chromosome"/>
</dbReference>
<dbReference type="PANTHER" id="PTHR21340">
    <property type="entry name" value="DIADENOSINE 5,5-P1,P4-TETRAPHOSPHATE PYROPHOSPHOHYDROLASE MUTT"/>
    <property type="match status" value="1"/>
</dbReference>
<dbReference type="CDD" id="cd04664">
    <property type="entry name" value="NUDIX_DHNTPase_like"/>
    <property type="match status" value="1"/>
</dbReference>
<evidence type="ECO:0000313" key="5">
    <source>
        <dbReference type="Proteomes" id="UP000202440"/>
    </source>
</evidence>
<keyword evidence="5" id="KW-1185">Reference proteome</keyword>
<dbReference type="KEGG" id="bsan:CHH28_06700"/>
<dbReference type="InterPro" id="IPR051325">
    <property type="entry name" value="Nudix_hydrolase_domain"/>
</dbReference>
<dbReference type="GO" id="GO:0004081">
    <property type="term" value="F:bis(5'-nucleosyl)-tetraphosphatase (asymmetrical) activity"/>
    <property type="evidence" value="ECO:0007669"/>
    <property type="project" value="TreeGrafter"/>
</dbReference>
<dbReference type="InterPro" id="IPR000086">
    <property type="entry name" value="NUDIX_hydrolase_dom"/>
</dbReference>
<dbReference type="PROSITE" id="PS51462">
    <property type="entry name" value="NUDIX"/>
    <property type="match status" value="1"/>
</dbReference>
<keyword evidence="2" id="KW-0378">Hydrolase</keyword>
<dbReference type="InterPro" id="IPR020084">
    <property type="entry name" value="NUDIX_hydrolase_CS"/>
</dbReference>
<evidence type="ECO:0000259" key="3">
    <source>
        <dbReference type="PROSITE" id="PS51462"/>
    </source>
</evidence>
<dbReference type="InterPro" id="IPR015797">
    <property type="entry name" value="NUDIX_hydrolase-like_dom_sf"/>
</dbReference>
<sequence length="146" mass="16429">MRAPFQVLVFPYQLTSDGPKFLIGKRSDNGIWQAISGGGEGAESALDAAKRELKEEAGLVGSQWQPLDAMCMLPKIYYAGHENWRDHPFVVPEYSFSVQVSAEPQLSNEHTELVWCSFQQASERLKFDSNRVALWEANERLNGMHG</sequence>
<evidence type="ECO:0000256" key="2">
    <source>
        <dbReference type="ARBA" id="ARBA00022801"/>
    </source>
</evidence>